<feature type="domain" description="SMP" evidence="3">
    <location>
        <begin position="309"/>
        <end position="355"/>
    </location>
</feature>
<feature type="domain" description="SMP" evidence="3">
    <location>
        <begin position="623"/>
        <end position="681"/>
    </location>
</feature>
<evidence type="ECO:0000313" key="5">
    <source>
        <dbReference type="Proteomes" id="UP000593577"/>
    </source>
</evidence>
<dbReference type="AlphaFoldDB" id="A0A7J8WWX3"/>
<proteinExistence type="inferred from homology"/>
<evidence type="ECO:0000313" key="4">
    <source>
        <dbReference type="EMBL" id="MBA0679536.1"/>
    </source>
</evidence>
<evidence type="ECO:0000256" key="2">
    <source>
        <dbReference type="ARBA" id="ARBA00022737"/>
    </source>
</evidence>
<keyword evidence="5" id="KW-1185">Reference proteome</keyword>
<protein>
    <recommendedName>
        <fullName evidence="3">SMP domain-containing protein</fullName>
    </recommendedName>
</protein>
<comment type="similarity">
    <text evidence="1">Belongs to the LEA type SMP family.</text>
</comment>
<dbReference type="EMBL" id="JABFAA010000004">
    <property type="protein sequence ID" value="MBA0679536.1"/>
    <property type="molecule type" value="Genomic_DNA"/>
</dbReference>
<feature type="domain" description="SMP" evidence="3">
    <location>
        <begin position="83"/>
        <end position="137"/>
    </location>
</feature>
<sequence>MCHSGSHLVASYGARLPPTPPLVNPTSKCHLHYLKPVTLNLTLMPSLKPSTVTAFSHEFHTKEMSQGQPIKPQADQLSDQEGIKYGDVFDVTSGLASKTIAPRDAATMLEAETEVLGKPLDTGAGAVMYSAAAANLRAGAVGPDESNEMVEREGVAVSKSTDAQGKLVVNEAIADHTVCECQYNPYDLRAITLSPSPSPTIRNIQWTAPSPSPAAAPTTGDVVDQSGITIGEALEATVLSVGDKPVDQGDAAAIRVAEARAASSRLTQHSGLGTRAQAAATFNDRASYGHNKITISDVLSVSLKIDHEDASEKLPTVKAVTNEDAEEVRGAEQRNKADMIATAGGVADTMATAANGSTALFATLTPVIPRLHRHHGCLPHRTSDSVLKAPYAIPSAATLLDCFPFSLLTSQFNTHYAKHPINEIMSQQQPRRPKPDHSRDQEPIKYSDVFNVTGELASKPIAPQDAAAMQSAETRVLGQTRKSGPAAVMESAAAANERAGLVRHDQANVTGDEGVTVTKTNAGGEAWITEAVEGQVVGQYIQPEVPAVNNPSVTPDPITVGEALETAALSAADKAVELSDVAAIQAAERRATGINETLPGGVAAEAQCAATRNARTMRFEDKTTLSDVLSDATTMLPRDKAVTPEDADRVVAAELRNNPYMSTAPGGVAASMAAAARLNQNSTT</sequence>
<comment type="caution">
    <text evidence="4">The sequence shown here is derived from an EMBL/GenBank/DDBJ whole genome shotgun (WGS) entry which is preliminary data.</text>
</comment>
<dbReference type="Pfam" id="PF04927">
    <property type="entry name" value="SMP"/>
    <property type="match status" value="6"/>
</dbReference>
<dbReference type="PANTHER" id="PTHR31174:SF7">
    <property type="entry name" value="LATE EMBRYOGENESIS ABUNDANT PROTEIN 31-RELATED"/>
    <property type="match status" value="1"/>
</dbReference>
<feature type="domain" description="SMP" evidence="3">
    <location>
        <begin position="558"/>
        <end position="615"/>
    </location>
</feature>
<evidence type="ECO:0000256" key="1">
    <source>
        <dbReference type="ARBA" id="ARBA00010733"/>
    </source>
</evidence>
<organism evidence="4 5">
    <name type="scientific">Gossypium aridum</name>
    <name type="common">American cotton</name>
    <name type="synonym">Erioxylum aridum</name>
    <dbReference type="NCBI Taxonomy" id="34290"/>
    <lineage>
        <taxon>Eukaryota</taxon>
        <taxon>Viridiplantae</taxon>
        <taxon>Streptophyta</taxon>
        <taxon>Embryophyta</taxon>
        <taxon>Tracheophyta</taxon>
        <taxon>Spermatophyta</taxon>
        <taxon>Magnoliopsida</taxon>
        <taxon>eudicotyledons</taxon>
        <taxon>Gunneridae</taxon>
        <taxon>Pentapetalae</taxon>
        <taxon>rosids</taxon>
        <taxon>malvids</taxon>
        <taxon>Malvales</taxon>
        <taxon>Malvaceae</taxon>
        <taxon>Malvoideae</taxon>
        <taxon>Gossypium</taxon>
    </lineage>
</organism>
<dbReference type="Proteomes" id="UP000593577">
    <property type="component" value="Unassembled WGS sequence"/>
</dbReference>
<feature type="domain" description="SMP" evidence="3">
    <location>
        <begin position="444"/>
        <end position="499"/>
    </location>
</feature>
<name>A0A7J8WWX3_GOSAI</name>
<reference evidence="4 5" key="1">
    <citation type="journal article" date="2019" name="Genome Biol. Evol.">
        <title>Insights into the evolution of the New World diploid cottons (Gossypium, subgenus Houzingenia) based on genome sequencing.</title>
        <authorList>
            <person name="Grover C.E."/>
            <person name="Arick M.A. 2nd"/>
            <person name="Thrash A."/>
            <person name="Conover J.L."/>
            <person name="Sanders W.S."/>
            <person name="Peterson D.G."/>
            <person name="Frelichowski J.E."/>
            <person name="Scheffler J.A."/>
            <person name="Scheffler B.E."/>
            <person name="Wendel J.F."/>
        </authorList>
    </citation>
    <scope>NUCLEOTIDE SEQUENCE [LARGE SCALE GENOMIC DNA]</scope>
    <source>
        <strain evidence="4">185</strain>
        <tissue evidence="4">Leaf</tissue>
    </source>
</reference>
<dbReference type="InterPro" id="IPR007011">
    <property type="entry name" value="LEA_SMP_dom"/>
</dbReference>
<accession>A0A7J8WWX3</accession>
<feature type="domain" description="SMP" evidence="3">
    <location>
        <begin position="228"/>
        <end position="286"/>
    </location>
</feature>
<dbReference type="PANTHER" id="PTHR31174">
    <property type="entry name" value="SEED MATURATION FAMILY PROTEIN"/>
    <property type="match status" value="1"/>
</dbReference>
<evidence type="ECO:0000259" key="3">
    <source>
        <dbReference type="Pfam" id="PF04927"/>
    </source>
</evidence>
<dbReference type="InterPro" id="IPR042971">
    <property type="entry name" value="LEA_SMP"/>
</dbReference>
<gene>
    <name evidence="4" type="ORF">Goari_011297</name>
</gene>
<keyword evidence="2" id="KW-0677">Repeat</keyword>